<dbReference type="EMBL" id="CP003360">
    <property type="protein sequence ID" value="AFM27615.1"/>
    <property type="molecule type" value="Genomic_DNA"/>
</dbReference>
<dbReference type="PIRSF" id="PIRSF004869">
    <property type="entry name" value="PflX_prd"/>
    <property type="match status" value="1"/>
</dbReference>
<dbReference type="PATRIC" id="fig|706587.4.peg.5662"/>
<dbReference type="AlphaFoldDB" id="I4CDH4"/>
<dbReference type="InterPro" id="IPR058240">
    <property type="entry name" value="rSAM_sf"/>
</dbReference>
<comment type="cofactor">
    <cofactor evidence="5">
        <name>[4Fe-4S] cluster</name>
        <dbReference type="ChEBI" id="CHEBI:49883"/>
    </cofactor>
    <text evidence="5">Binds 1 [4Fe-4S] cluster. The cluster is coordinated with 3 cysteines and an exchangeable S-adenosyl-L-methionine.</text>
</comment>
<dbReference type="InterPro" id="IPR013785">
    <property type="entry name" value="Aldolase_TIM"/>
</dbReference>
<dbReference type="GO" id="GO:0046872">
    <property type="term" value="F:metal ion binding"/>
    <property type="evidence" value="ECO:0007669"/>
    <property type="project" value="UniProtKB-KW"/>
</dbReference>
<organism evidence="7 8">
    <name type="scientific">Desulfomonile tiedjei (strain ATCC 49306 / DSM 6799 / DCB-1)</name>
    <dbReference type="NCBI Taxonomy" id="706587"/>
    <lineage>
        <taxon>Bacteria</taxon>
        <taxon>Pseudomonadati</taxon>
        <taxon>Thermodesulfobacteriota</taxon>
        <taxon>Desulfomonilia</taxon>
        <taxon>Desulfomonilales</taxon>
        <taxon>Desulfomonilaceae</taxon>
        <taxon>Desulfomonile</taxon>
    </lineage>
</organism>
<dbReference type="PANTHER" id="PTHR43075:SF1">
    <property type="entry name" value="FORMATE LYASE ACTIVATING ENZYME, PUTATIVE (AFU_ORTHOLOGUE AFUA_2G15630)-RELATED"/>
    <property type="match status" value="1"/>
</dbReference>
<dbReference type="Proteomes" id="UP000006055">
    <property type="component" value="Chromosome"/>
</dbReference>
<dbReference type="InterPro" id="IPR016431">
    <property type="entry name" value="Pyrv-formate_lyase-activ_prd"/>
</dbReference>
<dbReference type="SUPFAM" id="SSF102114">
    <property type="entry name" value="Radical SAM enzymes"/>
    <property type="match status" value="1"/>
</dbReference>
<feature type="binding site" evidence="5">
    <location>
        <position position="65"/>
    </location>
    <ligand>
        <name>[4Fe-4S] cluster</name>
        <dbReference type="ChEBI" id="CHEBI:49883"/>
        <note>4Fe-4S-S-AdoMet</note>
    </ligand>
</feature>
<dbReference type="InterPro" id="IPR040085">
    <property type="entry name" value="MJ0674-like"/>
</dbReference>
<name>I4CDH4_DESTA</name>
<evidence type="ECO:0000256" key="1">
    <source>
        <dbReference type="ARBA" id="ARBA00022691"/>
    </source>
</evidence>
<evidence type="ECO:0000313" key="8">
    <source>
        <dbReference type="Proteomes" id="UP000006055"/>
    </source>
</evidence>
<keyword evidence="4 5" id="KW-0411">Iron-sulfur</keyword>
<keyword evidence="2 5" id="KW-0479">Metal-binding</keyword>
<dbReference type="CDD" id="cd01335">
    <property type="entry name" value="Radical_SAM"/>
    <property type="match status" value="1"/>
</dbReference>
<sequence>MSPCRLCPRACGVDRVGGQRGYCGAGPIPEVASIVPHFGEEPPLVVNGGAGTVFFSRCNLRCMYCQNFQISQGNIGSPIHPEALATAMLHLQEQGCANIEFVSPNHHLPGLLEALSIAFDRGLDLPIVYNTNGYEAPDILDLLEGVIDVYLPDLKYASEKLAGRYSDASEYPRVAREAILKMYAQVGDLQLDSDGRAIRGMILRHLILPGDISGTRETLTWIRDSLPRSVTVSLLAQYAPLHRAYEDLHLSRKITQEEYDRVLDLAWDMGLENAFIQDLDSQDMGIPDFRAEKPFIWND</sequence>
<keyword evidence="7" id="KW-0456">Lyase</keyword>
<dbReference type="SFLD" id="SFLDS00029">
    <property type="entry name" value="Radical_SAM"/>
    <property type="match status" value="1"/>
</dbReference>
<dbReference type="HOGENOM" id="CLU_062674_0_1_7"/>
<keyword evidence="7" id="KW-0670">Pyruvate</keyword>
<keyword evidence="3 5" id="KW-0408">Iron</keyword>
<feature type="domain" description="Radical SAM core" evidence="6">
    <location>
        <begin position="53"/>
        <end position="184"/>
    </location>
</feature>
<evidence type="ECO:0000256" key="3">
    <source>
        <dbReference type="ARBA" id="ARBA00023004"/>
    </source>
</evidence>
<dbReference type="eggNOG" id="COG1313">
    <property type="taxonomic scope" value="Bacteria"/>
</dbReference>
<dbReference type="PANTHER" id="PTHR43075">
    <property type="entry name" value="FORMATE LYASE ACTIVATING ENZYME, PUTATIVE (AFU_ORTHOLOGUE AFUA_2G15630)-RELATED"/>
    <property type="match status" value="1"/>
</dbReference>
<evidence type="ECO:0000313" key="7">
    <source>
        <dbReference type="EMBL" id="AFM27615.1"/>
    </source>
</evidence>
<dbReference type="InterPro" id="IPR007197">
    <property type="entry name" value="rSAM"/>
</dbReference>
<keyword evidence="8" id="KW-1185">Reference proteome</keyword>
<evidence type="ECO:0000256" key="2">
    <source>
        <dbReference type="ARBA" id="ARBA00022723"/>
    </source>
</evidence>
<dbReference type="Gene3D" id="3.20.20.70">
    <property type="entry name" value="Aldolase class I"/>
    <property type="match status" value="1"/>
</dbReference>
<keyword evidence="1 5" id="KW-0949">S-adenosyl-L-methionine</keyword>
<feature type="binding site" evidence="5">
    <location>
        <position position="58"/>
    </location>
    <ligand>
        <name>[4Fe-4S] cluster</name>
        <dbReference type="ChEBI" id="CHEBI:49883"/>
        <note>4Fe-4S-S-AdoMet</note>
    </ligand>
</feature>
<dbReference type="KEGG" id="dti:Desti_5003"/>
<reference evidence="8" key="1">
    <citation type="submission" date="2012-06" db="EMBL/GenBank/DDBJ databases">
        <title>Complete sequence of chromosome of Desulfomonile tiedjei DSM 6799.</title>
        <authorList>
            <person name="Lucas S."/>
            <person name="Copeland A."/>
            <person name="Lapidus A."/>
            <person name="Glavina del Rio T."/>
            <person name="Dalin E."/>
            <person name="Tice H."/>
            <person name="Bruce D."/>
            <person name="Goodwin L."/>
            <person name="Pitluck S."/>
            <person name="Peters L."/>
            <person name="Ovchinnikova G."/>
            <person name="Zeytun A."/>
            <person name="Lu M."/>
            <person name="Kyrpides N."/>
            <person name="Mavromatis K."/>
            <person name="Ivanova N."/>
            <person name="Brettin T."/>
            <person name="Detter J.C."/>
            <person name="Han C."/>
            <person name="Larimer F."/>
            <person name="Land M."/>
            <person name="Hauser L."/>
            <person name="Markowitz V."/>
            <person name="Cheng J.-F."/>
            <person name="Hugenholtz P."/>
            <person name="Woyke T."/>
            <person name="Wu D."/>
            <person name="Spring S."/>
            <person name="Schroeder M."/>
            <person name="Brambilla E."/>
            <person name="Klenk H.-P."/>
            <person name="Eisen J.A."/>
        </authorList>
    </citation>
    <scope>NUCLEOTIDE SEQUENCE [LARGE SCALE GENOMIC DNA]</scope>
    <source>
        <strain evidence="8">ATCC 49306 / DSM 6799 / DCB-1</strain>
    </source>
</reference>
<evidence type="ECO:0000256" key="5">
    <source>
        <dbReference type="PIRSR" id="PIRSR004869-50"/>
    </source>
</evidence>
<accession>I4CDH4</accession>
<dbReference type="Pfam" id="PF04055">
    <property type="entry name" value="Radical_SAM"/>
    <property type="match status" value="1"/>
</dbReference>
<dbReference type="GO" id="GO:0051536">
    <property type="term" value="F:iron-sulfur cluster binding"/>
    <property type="evidence" value="ECO:0007669"/>
    <property type="project" value="UniProtKB-KW"/>
</dbReference>
<gene>
    <name evidence="7" type="ordered locus">Desti_5003</name>
</gene>
<proteinExistence type="predicted"/>
<protein>
    <submittedName>
        <fullName evidence="7">Pyruvate formate lyase activating protein-like uncharacterized Fe-S protein</fullName>
    </submittedName>
</protein>
<dbReference type="GO" id="GO:0016829">
    <property type="term" value="F:lyase activity"/>
    <property type="evidence" value="ECO:0007669"/>
    <property type="project" value="UniProtKB-KW"/>
</dbReference>
<evidence type="ECO:0000259" key="6">
    <source>
        <dbReference type="Pfam" id="PF04055"/>
    </source>
</evidence>
<dbReference type="SFLD" id="SFLDG01099">
    <property type="entry name" value="Uncharacterised_Radical_SAM_Su"/>
    <property type="match status" value="1"/>
</dbReference>
<evidence type="ECO:0000256" key="4">
    <source>
        <dbReference type="ARBA" id="ARBA00023014"/>
    </source>
</evidence>
<feature type="binding site" evidence="5">
    <location>
        <position position="62"/>
    </location>
    <ligand>
        <name>[4Fe-4S] cluster</name>
        <dbReference type="ChEBI" id="CHEBI:49883"/>
        <note>4Fe-4S-S-AdoMet</note>
    </ligand>
</feature>